<keyword evidence="5" id="KW-1185">Reference proteome</keyword>
<feature type="domain" description="Nephrocystin 3-like N-terminal" evidence="2">
    <location>
        <begin position="81"/>
        <end position="259"/>
    </location>
</feature>
<dbReference type="InterPro" id="IPR027417">
    <property type="entry name" value="P-loop_NTPase"/>
</dbReference>
<accession>A0AA39CWY8</accession>
<keyword evidence="1" id="KW-0677">Repeat</keyword>
<sequence length="884" mass="100313">MNRFDAQDALIAAHHTKTISLHNHKRESVRRQLLEALAFPEMNERRNMVEKRLRDFGDTCRWLFSCPDCVHQCPHDSCIQSDFVQWLYNGTEIFWISGKPGSGKSQLMDFIRQSFHSNGPSFAPLAAWANGKHVHVLDFWFFKPATSVLLKTLQGFWRSLCFQILDQDKSLVEKVVHGGSNEAPESLRSSLQLSGTNVRSWTDRELSSWFLYLLSATEHKFLLLLDGLDENADDHEGLLETIHHLVRSSRNIKICCSSRPEPLIARSLEHCPMLRLQDLNFADIETYCSRRLDDTRAAVHAYDIAKRAEGVFLWAYLVAEDLRRGSMLGDGDKDLEQRLNETPTEMNDLFEFMLKRQDRYYVKHPKPYLLLLNAAVQADSSPTLLQLLLASRDLESIKSQITNGPDANFLTDLNESARNMEINVIANCAGLVETERTYHSVGASYEYIVEAAFVRLRFIHRSVQDFLLESESGVQFLRSSKVPKDDAFKRLMTASALVSVMNRAFLSFYKAFDESLHYAGSIPSGSWTSSETHVLDALFSSMVSNQPAVLEKLKASTIIKCPQLSELDNIALGHPALHRLTPYLEAKLPRLAWEETSLAAGFIVSAILRNETRLDDDMAKILRPYISWTQCVTLCHLVGHSGAWTTPLTERHELHVTASRPLWQHCFIGNCNNFLGEPDTAQQPPFTVLDLDLRQTILDNRKLDSLSTGALLIAQPSWEFFPDPEDGCANESLYYHEAFKTTLIVPDSEPFGPPLVSFEQYCPETLCRFLTVEPEMKESLKHEFDKGSFIGIQQRVYQEYTTSILNDNVGVLSPAEIADIVCLGRARLFSNGRFILAGWAEVDKYVSRLMNGDFGEYFGSEQDPVLLEIVKRETKKLFTPEGSD</sequence>
<dbReference type="SUPFAM" id="SSF52540">
    <property type="entry name" value="P-loop containing nucleoside triphosphate hydrolases"/>
    <property type="match status" value="1"/>
</dbReference>
<dbReference type="EMBL" id="JAPDRN010000036">
    <property type="protein sequence ID" value="KAJ9634793.1"/>
    <property type="molecule type" value="Genomic_DNA"/>
</dbReference>
<organism evidence="4 5">
    <name type="scientific">Knufia peltigerae</name>
    <dbReference type="NCBI Taxonomy" id="1002370"/>
    <lineage>
        <taxon>Eukaryota</taxon>
        <taxon>Fungi</taxon>
        <taxon>Dikarya</taxon>
        <taxon>Ascomycota</taxon>
        <taxon>Pezizomycotina</taxon>
        <taxon>Eurotiomycetes</taxon>
        <taxon>Chaetothyriomycetidae</taxon>
        <taxon>Chaetothyriales</taxon>
        <taxon>Trichomeriaceae</taxon>
        <taxon>Knufia</taxon>
    </lineage>
</organism>
<feature type="domain" description="DUF7791" evidence="3">
    <location>
        <begin position="378"/>
        <end position="479"/>
    </location>
</feature>
<protein>
    <recommendedName>
        <fullName evidence="6">NACHT domain-containing protein</fullName>
    </recommendedName>
</protein>
<evidence type="ECO:0000259" key="2">
    <source>
        <dbReference type="Pfam" id="PF24883"/>
    </source>
</evidence>
<dbReference type="Gene3D" id="3.40.50.300">
    <property type="entry name" value="P-loop containing nucleotide triphosphate hydrolases"/>
    <property type="match status" value="1"/>
</dbReference>
<evidence type="ECO:0000256" key="1">
    <source>
        <dbReference type="ARBA" id="ARBA00022737"/>
    </source>
</evidence>
<dbReference type="Pfam" id="PF24883">
    <property type="entry name" value="NPHP3_N"/>
    <property type="match status" value="1"/>
</dbReference>
<dbReference type="AlphaFoldDB" id="A0AA39CWY8"/>
<gene>
    <name evidence="4" type="ORF">H2204_006026</name>
</gene>
<dbReference type="Pfam" id="PF25053">
    <property type="entry name" value="DUF7791"/>
    <property type="match status" value="1"/>
</dbReference>
<comment type="caution">
    <text evidence="4">The sequence shown here is derived from an EMBL/GenBank/DDBJ whole genome shotgun (WGS) entry which is preliminary data.</text>
</comment>
<evidence type="ECO:0000259" key="3">
    <source>
        <dbReference type="Pfam" id="PF25053"/>
    </source>
</evidence>
<reference evidence="4" key="1">
    <citation type="submission" date="2022-10" db="EMBL/GenBank/DDBJ databases">
        <title>Culturing micro-colonial fungi from biological soil crusts in the Mojave desert and describing Neophaeococcomyces mojavensis, and introducing the new genera and species Taxawa tesnikishii.</title>
        <authorList>
            <person name="Kurbessoian T."/>
            <person name="Stajich J.E."/>
        </authorList>
    </citation>
    <scope>NUCLEOTIDE SEQUENCE</scope>
    <source>
        <strain evidence="4">TK_35</strain>
    </source>
</reference>
<dbReference type="Proteomes" id="UP001172681">
    <property type="component" value="Unassembled WGS sequence"/>
</dbReference>
<proteinExistence type="predicted"/>
<name>A0AA39CWY8_9EURO</name>
<evidence type="ECO:0000313" key="5">
    <source>
        <dbReference type="Proteomes" id="UP001172681"/>
    </source>
</evidence>
<dbReference type="PANTHER" id="PTHR10039:SF5">
    <property type="entry name" value="NACHT DOMAIN-CONTAINING PROTEIN"/>
    <property type="match status" value="1"/>
</dbReference>
<dbReference type="PANTHER" id="PTHR10039">
    <property type="entry name" value="AMELOGENIN"/>
    <property type="match status" value="1"/>
</dbReference>
<dbReference type="InterPro" id="IPR056884">
    <property type="entry name" value="NPHP3-like_N"/>
</dbReference>
<evidence type="ECO:0000313" key="4">
    <source>
        <dbReference type="EMBL" id="KAJ9634793.1"/>
    </source>
</evidence>
<dbReference type="InterPro" id="IPR056693">
    <property type="entry name" value="DUF7791"/>
</dbReference>
<evidence type="ECO:0008006" key="6">
    <source>
        <dbReference type="Google" id="ProtNLM"/>
    </source>
</evidence>